<reference evidence="2 3" key="1">
    <citation type="submission" date="2015-11" db="EMBL/GenBank/DDBJ databases">
        <title>Genomic analysis of 38 Legionella species identifies large and diverse effector repertoires.</title>
        <authorList>
            <person name="Burstein D."/>
            <person name="Amaro F."/>
            <person name="Zusman T."/>
            <person name="Lifshitz Z."/>
            <person name="Cohen O."/>
            <person name="Gilbert J.A."/>
            <person name="Pupko T."/>
            <person name="Shuman H.A."/>
            <person name="Segal G."/>
        </authorList>
    </citation>
    <scope>NUCLEOTIDE SEQUENCE [LARGE SCALE GENOMIC DNA]</scope>
    <source>
        <strain evidence="2 3">BL-540</strain>
    </source>
</reference>
<name>A0A0W0VAY9_9GAMM</name>
<evidence type="ECO:0000256" key="1">
    <source>
        <dbReference type="ARBA" id="ARBA00009981"/>
    </source>
</evidence>
<keyword evidence="3" id="KW-1185">Reference proteome</keyword>
<organism evidence="2 3">
    <name type="scientific">Legionella jordanis</name>
    <dbReference type="NCBI Taxonomy" id="456"/>
    <lineage>
        <taxon>Bacteria</taxon>
        <taxon>Pseudomonadati</taxon>
        <taxon>Pseudomonadota</taxon>
        <taxon>Gammaproteobacteria</taxon>
        <taxon>Legionellales</taxon>
        <taxon>Legionellaceae</taxon>
        <taxon>Legionella</taxon>
    </lineage>
</organism>
<gene>
    <name evidence="2" type="ORF">Ljor_1588</name>
</gene>
<comment type="similarity">
    <text evidence="1">Belongs to the phD/YefM antitoxin family.</text>
</comment>
<dbReference type="SUPFAM" id="SSF143120">
    <property type="entry name" value="YefM-like"/>
    <property type="match status" value="1"/>
</dbReference>
<dbReference type="OrthoDB" id="6507254at2"/>
<dbReference type="InterPro" id="IPR036165">
    <property type="entry name" value="YefM-like_sf"/>
</dbReference>
<dbReference type="PATRIC" id="fig|456.5.peg.1696"/>
<protein>
    <submittedName>
        <fullName evidence="2">Phd/YefM type II antitoxin</fullName>
    </submittedName>
</protein>
<dbReference type="AlphaFoldDB" id="A0A0W0VAY9"/>
<evidence type="ECO:0000313" key="3">
    <source>
        <dbReference type="Proteomes" id="UP000055035"/>
    </source>
</evidence>
<proteinExistence type="inferred from homology"/>
<accession>A0A0W0VAY9</accession>
<sequence length="72" mass="8253">MHTISYTAMRQNLAKILNENRNGETVCIRQKGKDDLILNPKTEKLTHQEKVKLALSKIEKRHASVIQALADR</sequence>
<dbReference type="STRING" id="456.Ljor_1588"/>
<evidence type="ECO:0000313" key="2">
    <source>
        <dbReference type="EMBL" id="KTD17282.1"/>
    </source>
</evidence>
<comment type="caution">
    <text evidence="2">The sequence shown here is derived from an EMBL/GenBank/DDBJ whole genome shotgun (WGS) entry which is preliminary data.</text>
</comment>
<dbReference type="Proteomes" id="UP000055035">
    <property type="component" value="Unassembled WGS sequence"/>
</dbReference>
<dbReference type="RefSeq" id="WP_058471051.1">
    <property type="nucleotide sequence ID" value="NZ_CAAAIC010000003.1"/>
</dbReference>
<dbReference type="EMBL" id="LNYJ01000011">
    <property type="protein sequence ID" value="KTD17282.1"/>
    <property type="molecule type" value="Genomic_DNA"/>
</dbReference>
<dbReference type="Gene3D" id="3.40.1620.10">
    <property type="entry name" value="YefM-like domain"/>
    <property type="match status" value="1"/>
</dbReference>